<organism evidence="1 2">
    <name type="scientific">Pseudoalteromonas tunicata D2</name>
    <dbReference type="NCBI Taxonomy" id="87626"/>
    <lineage>
        <taxon>Bacteria</taxon>
        <taxon>Pseudomonadati</taxon>
        <taxon>Pseudomonadota</taxon>
        <taxon>Gammaproteobacteria</taxon>
        <taxon>Alteromonadales</taxon>
        <taxon>Pseudoalteromonadaceae</taxon>
        <taxon>Pseudoalteromonas</taxon>
    </lineage>
</organism>
<dbReference type="AlphaFoldDB" id="A4CB42"/>
<accession>A4CB42</accession>
<keyword evidence="2" id="KW-1185">Reference proteome</keyword>
<evidence type="ECO:0000313" key="2">
    <source>
        <dbReference type="Proteomes" id="UP000006201"/>
    </source>
</evidence>
<gene>
    <name evidence="1" type="ORF">PTD2_22332</name>
</gene>
<sequence>MPARQQCQFKKRFFNLKAVIDLKTVFKKLSG</sequence>
<reference evidence="1 2" key="1">
    <citation type="submission" date="2006-02" db="EMBL/GenBank/DDBJ databases">
        <authorList>
            <person name="Moran M.A."/>
            <person name="Kjelleberg S."/>
            <person name="Egan S."/>
            <person name="Saunders N."/>
            <person name="Thomas T."/>
            <person name="Ferriera S."/>
            <person name="Johnson J."/>
            <person name="Kravitz S."/>
            <person name="Halpern A."/>
            <person name="Remington K."/>
            <person name="Beeson K."/>
            <person name="Tran B."/>
            <person name="Rogers Y.-H."/>
            <person name="Friedman R."/>
            <person name="Venter J.C."/>
        </authorList>
    </citation>
    <scope>NUCLEOTIDE SEQUENCE [LARGE SCALE GENOMIC DNA]</scope>
    <source>
        <strain evidence="1 2">D2</strain>
    </source>
</reference>
<name>A4CB42_9GAMM</name>
<comment type="caution">
    <text evidence="1">The sequence shown here is derived from an EMBL/GenBank/DDBJ whole genome shotgun (WGS) entry which is preliminary data.</text>
</comment>
<evidence type="ECO:0000313" key="1">
    <source>
        <dbReference type="EMBL" id="EAR28600.1"/>
    </source>
</evidence>
<dbReference type="EMBL" id="AAOH01000004">
    <property type="protein sequence ID" value="EAR28600.1"/>
    <property type="molecule type" value="Genomic_DNA"/>
</dbReference>
<proteinExistence type="predicted"/>
<dbReference type="Proteomes" id="UP000006201">
    <property type="component" value="Unassembled WGS sequence"/>
</dbReference>
<protein>
    <submittedName>
        <fullName evidence="1">Uncharacterized protein</fullName>
    </submittedName>
</protein>
<dbReference type="HOGENOM" id="CLU_3398062_0_0_6"/>